<dbReference type="AlphaFoldDB" id="A0A6G7KAL6"/>
<dbReference type="RefSeq" id="WP_166162500.1">
    <property type="nucleotide sequence ID" value="NZ_CP049740.1"/>
</dbReference>
<evidence type="ECO:0000313" key="5">
    <source>
        <dbReference type="Proteomes" id="UP000501451"/>
    </source>
</evidence>
<keyword evidence="1 2" id="KW-0238">DNA-binding</keyword>
<evidence type="ECO:0000313" key="4">
    <source>
        <dbReference type="EMBL" id="QII82308.1"/>
    </source>
</evidence>
<proteinExistence type="predicted"/>
<dbReference type="PRINTS" id="PR00455">
    <property type="entry name" value="HTHTETR"/>
</dbReference>
<sequence>MNKRFYQLESQKQMDIINAGIKYFARFEYKKASTEDIAKSAGISKSVLFHYFKNKETYLRFYIIMQRN</sequence>
<keyword evidence="5" id="KW-1185">Reference proteome</keyword>
<organism evidence="4 5">
    <name type="scientific">Jeotgalibaca arthritidis</name>
    <dbReference type="NCBI Taxonomy" id="1868794"/>
    <lineage>
        <taxon>Bacteria</taxon>
        <taxon>Bacillati</taxon>
        <taxon>Bacillota</taxon>
        <taxon>Bacilli</taxon>
        <taxon>Lactobacillales</taxon>
        <taxon>Carnobacteriaceae</taxon>
        <taxon>Jeotgalibaca</taxon>
    </lineage>
</organism>
<feature type="domain" description="HTH tetR-type" evidence="3">
    <location>
        <begin position="10"/>
        <end position="68"/>
    </location>
</feature>
<dbReference type="Gene3D" id="1.10.357.10">
    <property type="entry name" value="Tetracycline Repressor, domain 2"/>
    <property type="match status" value="1"/>
</dbReference>
<evidence type="ECO:0000256" key="2">
    <source>
        <dbReference type="PROSITE-ProRule" id="PRU00335"/>
    </source>
</evidence>
<evidence type="ECO:0000256" key="1">
    <source>
        <dbReference type="ARBA" id="ARBA00023125"/>
    </source>
</evidence>
<reference evidence="4 5" key="1">
    <citation type="journal article" date="2017" name="Int. J. Syst. Evol. Microbiol.">
        <title>Jeotgalibaca porci sp. nov. and Jeotgalibaca arthritidis sp. nov., isolated from pigs, and emended description of the genus Jeotgalibaca.</title>
        <authorList>
            <person name="Zamora L."/>
            <person name="Perez-Sancho M."/>
            <person name="Dominguez L."/>
            <person name="Fernandez-Garayzabal J.F."/>
            <person name="Vela A.I."/>
        </authorList>
    </citation>
    <scope>NUCLEOTIDE SEQUENCE [LARGE SCALE GENOMIC DNA]</scope>
    <source>
        <strain evidence="4 5">CECT 9157</strain>
    </source>
</reference>
<dbReference type="EMBL" id="CP049740">
    <property type="protein sequence ID" value="QII82308.1"/>
    <property type="molecule type" value="Genomic_DNA"/>
</dbReference>
<evidence type="ECO:0000259" key="3">
    <source>
        <dbReference type="PROSITE" id="PS50977"/>
    </source>
</evidence>
<protein>
    <submittedName>
        <fullName evidence="4">Helix-turn-helix transcriptional regulator</fullName>
    </submittedName>
</protein>
<dbReference type="GO" id="GO:0003677">
    <property type="term" value="F:DNA binding"/>
    <property type="evidence" value="ECO:0007669"/>
    <property type="project" value="UniProtKB-UniRule"/>
</dbReference>
<dbReference type="PROSITE" id="PS50977">
    <property type="entry name" value="HTH_TETR_2"/>
    <property type="match status" value="1"/>
</dbReference>
<gene>
    <name evidence="4" type="ORF">G7057_07600</name>
</gene>
<name>A0A6G7KAL6_9LACT</name>
<dbReference type="KEGG" id="jar:G7057_07600"/>
<dbReference type="InterPro" id="IPR001647">
    <property type="entry name" value="HTH_TetR"/>
</dbReference>
<feature type="DNA-binding region" description="H-T-H motif" evidence="2">
    <location>
        <begin position="33"/>
        <end position="52"/>
    </location>
</feature>
<dbReference type="Pfam" id="PF00440">
    <property type="entry name" value="TetR_N"/>
    <property type="match status" value="1"/>
</dbReference>
<dbReference type="SUPFAM" id="SSF46689">
    <property type="entry name" value="Homeodomain-like"/>
    <property type="match status" value="1"/>
</dbReference>
<dbReference type="Proteomes" id="UP000501451">
    <property type="component" value="Chromosome"/>
</dbReference>
<dbReference type="InterPro" id="IPR009057">
    <property type="entry name" value="Homeodomain-like_sf"/>
</dbReference>
<accession>A0A6G7KAL6</accession>